<dbReference type="GO" id="GO:0004143">
    <property type="term" value="F:ATP-dependent diacylglycerol kinase activity"/>
    <property type="evidence" value="ECO:0007669"/>
    <property type="project" value="UniProtKB-EC"/>
</dbReference>
<keyword evidence="7" id="KW-0067">ATP-binding</keyword>
<dbReference type="SMART" id="SM00046">
    <property type="entry name" value="DAGKc"/>
    <property type="match status" value="1"/>
</dbReference>
<dbReference type="InterPro" id="IPR001206">
    <property type="entry name" value="Diacylglycerol_kinase_cat_dom"/>
</dbReference>
<evidence type="ECO:0000256" key="5">
    <source>
        <dbReference type="ARBA" id="ARBA00022741"/>
    </source>
</evidence>
<dbReference type="InterPro" id="IPR005218">
    <property type="entry name" value="Diacylglycerol/lipid_kinase"/>
</dbReference>
<keyword evidence="5" id="KW-0547">Nucleotide-binding</keyword>
<dbReference type="NCBIfam" id="TIGR00147">
    <property type="entry name" value="YegS/Rv2252/BmrU family lipid kinase"/>
    <property type="match status" value="1"/>
</dbReference>
<evidence type="ECO:0000256" key="6">
    <source>
        <dbReference type="ARBA" id="ARBA00022777"/>
    </source>
</evidence>
<dbReference type="SUPFAM" id="SSF111331">
    <property type="entry name" value="NAD kinase/diacylglycerol kinase-like"/>
    <property type="match status" value="1"/>
</dbReference>
<proteinExistence type="predicted"/>
<dbReference type="EMBL" id="VSSQ01036977">
    <property type="protein sequence ID" value="MPM89572.1"/>
    <property type="molecule type" value="Genomic_DNA"/>
</dbReference>
<dbReference type="Gene3D" id="3.40.50.10330">
    <property type="entry name" value="Probable inorganic polyphosphate/atp-NAD kinase, domain 1"/>
    <property type="match status" value="1"/>
</dbReference>
<sequence>MKVLFVFNPLSGVVQIRNQLLNIINCFSKAGYDLTVYATQAQNDAFRLISQKAAEYELIVCSGGDGTLNEVVNGLLVSQAHVLLGYIPSGSTNDYAASLKLPKNMFKAAELITEGRPAVYDMGLFNERYFVYVAAFGAFTSVSYNTPQETKNLIGHLAYVFEGIKSVGSIKEYMMEVITEGATYYEPFIYGMVTNSLSVGGLYNMSRSNVELDDGLFEVMLIKSPKTAFDLTSITSYLLGIDASSPFVEVFKTRSIRFITDEAIPWTIDGEYGGTLKTAEITVLNKAVQIISKEKVN</sequence>
<evidence type="ECO:0000256" key="4">
    <source>
        <dbReference type="ARBA" id="ARBA00022723"/>
    </source>
</evidence>
<keyword evidence="9" id="KW-0443">Lipid metabolism</keyword>
<keyword evidence="3 13" id="KW-0808">Transferase</keyword>
<dbReference type="PANTHER" id="PTHR12358:SF106">
    <property type="entry name" value="LIPID KINASE YEGS"/>
    <property type="match status" value="1"/>
</dbReference>
<evidence type="ECO:0000256" key="3">
    <source>
        <dbReference type="ARBA" id="ARBA00022679"/>
    </source>
</evidence>
<evidence type="ECO:0000259" key="12">
    <source>
        <dbReference type="PROSITE" id="PS50146"/>
    </source>
</evidence>
<dbReference type="Pfam" id="PF19279">
    <property type="entry name" value="YegS_C"/>
    <property type="match status" value="1"/>
</dbReference>
<dbReference type="PROSITE" id="PS50146">
    <property type="entry name" value="DAGK"/>
    <property type="match status" value="1"/>
</dbReference>
<evidence type="ECO:0000256" key="7">
    <source>
        <dbReference type="ARBA" id="ARBA00022840"/>
    </source>
</evidence>
<keyword evidence="8" id="KW-0460">Magnesium</keyword>
<dbReference type="Gene3D" id="2.60.200.40">
    <property type="match status" value="1"/>
</dbReference>
<protein>
    <submittedName>
        <fullName evidence="13">Diacylglycerol kinase</fullName>
        <ecNumber evidence="13">2.7.1.107</ecNumber>
    </submittedName>
</protein>
<organism evidence="13">
    <name type="scientific">bioreactor metagenome</name>
    <dbReference type="NCBI Taxonomy" id="1076179"/>
    <lineage>
        <taxon>unclassified sequences</taxon>
        <taxon>metagenomes</taxon>
        <taxon>ecological metagenomes</taxon>
    </lineage>
</organism>
<gene>
    <name evidence="13" type="primary">dagK_28</name>
    <name evidence="13" type="ORF">SDC9_136682</name>
</gene>
<evidence type="ECO:0000256" key="8">
    <source>
        <dbReference type="ARBA" id="ARBA00022842"/>
    </source>
</evidence>
<feature type="domain" description="DAGKc" evidence="12">
    <location>
        <begin position="1"/>
        <end position="129"/>
    </location>
</feature>
<dbReference type="InterPro" id="IPR050187">
    <property type="entry name" value="Lipid_Phosphate_FormReg"/>
</dbReference>
<dbReference type="InterPro" id="IPR016064">
    <property type="entry name" value="NAD/diacylglycerol_kinase_sf"/>
</dbReference>
<dbReference type="AlphaFoldDB" id="A0A645DLY7"/>
<evidence type="ECO:0000256" key="9">
    <source>
        <dbReference type="ARBA" id="ARBA00023098"/>
    </source>
</evidence>
<dbReference type="GO" id="GO:0005886">
    <property type="term" value="C:plasma membrane"/>
    <property type="evidence" value="ECO:0007669"/>
    <property type="project" value="TreeGrafter"/>
</dbReference>
<dbReference type="PANTHER" id="PTHR12358">
    <property type="entry name" value="SPHINGOSINE KINASE"/>
    <property type="match status" value="1"/>
</dbReference>
<keyword evidence="2" id="KW-0444">Lipid biosynthesis</keyword>
<dbReference type="GO" id="GO:0008654">
    <property type="term" value="P:phospholipid biosynthetic process"/>
    <property type="evidence" value="ECO:0007669"/>
    <property type="project" value="UniProtKB-KW"/>
</dbReference>
<dbReference type="EC" id="2.7.1.107" evidence="13"/>
<dbReference type="GO" id="GO:0005524">
    <property type="term" value="F:ATP binding"/>
    <property type="evidence" value="ECO:0007669"/>
    <property type="project" value="UniProtKB-KW"/>
</dbReference>
<dbReference type="Pfam" id="PF00781">
    <property type="entry name" value="DAGK_cat"/>
    <property type="match status" value="1"/>
</dbReference>
<evidence type="ECO:0000256" key="11">
    <source>
        <dbReference type="ARBA" id="ARBA00023264"/>
    </source>
</evidence>
<evidence type="ECO:0000256" key="10">
    <source>
        <dbReference type="ARBA" id="ARBA00023209"/>
    </source>
</evidence>
<keyword evidence="6 13" id="KW-0418">Kinase</keyword>
<accession>A0A645DLY7</accession>
<evidence type="ECO:0000256" key="2">
    <source>
        <dbReference type="ARBA" id="ARBA00022516"/>
    </source>
</evidence>
<evidence type="ECO:0000313" key="13">
    <source>
        <dbReference type="EMBL" id="MPM89572.1"/>
    </source>
</evidence>
<keyword evidence="10" id="KW-0594">Phospholipid biosynthesis</keyword>
<name>A0A645DLY7_9ZZZZ</name>
<reference evidence="13" key="1">
    <citation type="submission" date="2019-08" db="EMBL/GenBank/DDBJ databases">
        <authorList>
            <person name="Kucharzyk K."/>
            <person name="Murdoch R.W."/>
            <person name="Higgins S."/>
            <person name="Loffler F."/>
        </authorList>
    </citation>
    <scope>NUCLEOTIDE SEQUENCE</scope>
</reference>
<comment type="caution">
    <text evidence="13">The sequence shown here is derived from an EMBL/GenBank/DDBJ whole genome shotgun (WGS) entry which is preliminary data.</text>
</comment>
<evidence type="ECO:0000256" key="1">
    <source>
        <dbReference type="ARBA" id="ARBA00001946"/>
    </source>
</evidence>
<keyword evidence="4" id="KW-0479">Metal-binding</keyword>
<dbReference type="InterPro" id="IPR017438">
    <property type="entry name" value="ATP-NAD_kinase_N"/>
</dbReference>
<comment type="cofactor">
    <cofactor evidence="1">
        <name>Mg(2+)</name>
        <dbReference type="ChEBI" id="CHEBI:18420"/>
    </cofactor>
</comment>
<dbReference type="GO" id="GO:0046872">
    <property type="term" value="F:metal ion binding"/>
    <property type="evidence" value="ECO:0007669"/>
    <property type="project" value="UniProtKB-KW"/>
</dbReference>
<keyword evidence="11" id="KW-1208">Phospholipid metabolism</keyword>
<dbReference type="InterPro" id="IPR045540">
    <property type="entry name" value="YegS/DAGK_C"/>
</dbReference>